<sequence length="86" mass="9039">MSENTSESGSVSASEAARIMSDPNATEEERSVAASVLRQSDDRGGETSAWVASEAGDLTRDGDSEEVRSVAASDLSQADKERDENS</sequence>
<dbReference type="KEGG" id="bcau:I6G59_03930"/>
<dbReference type="EMBL" id="CP065682">
    <property type="protein sequence ID" value="QPS34487.1"/>
    <property type="molecule type" value="Genomic_DNA"/>
</dbReference>
<reference evidence="3 5" key="3">
    <citation type="submission" date="2020-12" db="EMBL/GenBank/DDBJ databases">
        <title>FDA dAtabase for Regulatory Grade micrObial Sequences (FDA-ARGOS): Supporting development and validation of Infectious Disease Dx tests.</title>
        <authorList>
            <person name="Sproer C."/>
            <person name="Gronow S."/>
            <person name="Severitt S."/>
            <person name="Schroder I."/>
            <person name="Tallon L."/>
            <person name="Sadzewicz L."/>
            <person name="Zhao X."/>
            <person name="Boylan J."/>
            <person name="Ott S."/>
            <person name="Bowen H."/>
            <person name="Vavikolanu K."/>
            <person name="Mehta A."/>
            <person name="Aluvathingal J."/>
            <person name="Nadendla S."/>
            <person name="Lowell S."/>
            <person name="Myers T."/>
            <person name="Yan Y."/>
            <person name="Sichtig H."/>
        </authorList>
    </citation>
    <scope>NUCLEOTIDE SEQUENCE [LARGE SCALE GENOMIC DNA]</scope>
    <source>
        <strain evidence="3 5">FDAARGOS_902</strain>
    </source>
</reference>
<dbReference type="EMBL" id="LQQR01000051">
    <property type="protein sequence ID" value="KZE12269.1"/>
    <property type="molecule type" value="Genomic_DNA"/>
</dbReference>
<protein>
    <submittedName>
        <fullName evidence="2">Uncharacterized protein</fullName>
    </submittedName>
</protein>
<dbReference type="Proteomes" id="UP000076612">
    <property type="component" value="Unassembled WGS sequence"/>
</dbReference>
<evidence type="ECO:0000313" key="3">
    <source>
        <dbReference type="EMBL" id="QPS34487.1"/>
    </source>
</evidence>
<evidence type="ECO:0000313" key="2">
    <source>
        <dbReference type="EMBL" id="KZE12269.1"/>
    </source>
</evidence>
<accession>A0A161RS74</accession>
<reference evidence="4" key="1">
    <citation type="submission" date="2016-01" db="EMBL/GenBank/DDBJ databases">
        <title>Draft genome of Chromobacterium sp. F49.</title>
        <authorList>
            <person name="Hong K.W."/>
        </authorList>
    </citation>
    <scope>NUCLEOTIDE SEQUENCE [LARGE SCALE GENOMIC DNA]</scope>
    <source>
        <strain evidence="4">M40</strain>
    </source>
</reference>
<gene>
    <name evidence="2" type="ORF">AVW13_16210</name>
    <name evidence="3" type="ORF">I6G59_03930</name>
</gene>
<evidence type="ECO:0000313" key="4">
    <source>
        <dbReference type="Proteomes" id="UP000076612"/>
    </source>
</evidence>
<dbReference type="RefSeq" id="WP_009381251.1">
    <property type="nucleotide sequence ID" value="NZ_CBDRLP010000009.1"/>
</dbReference>
<feature type="compositionally biased region" description="Basic and acidic residues" evidence="1">
    <location>
        <begin position="57"/>
        <end position="68"/>
    </location>
</feature>
<evidence type="ECO:0000313" key="5">
    <source>
        <dbReference type="Proteomes" id="UP000594979"/>
    </source>
</evidence>
<feature type="compositionally biased region" description="Basic and acidic residues" evidence="1">
    <location>
        <begin position="77"/>
        <end position="86"/>
    </location>
</feature>
<dbReference type="Proteomes" id="UP000594979">
    <property type="component" value="Chromosome"/>
</dbReference>
<feature type="region of interest" description="Disordered" evidence="1">
    <location>
        <begin position="1"/>
        <end position="86"/>
    </location>
</feature>
<proteinExistence type="predicted"/>
<name>A0A161RS74_9MICO</name>
<organism evidence="2 4">
    <name type="scientific">Brevibacterium casei</name>
    <dbReference type="NCBI Taxonomy" id="33889"/>
    <lineage>
        <taxon>Bacteria</taxon>
        <taxon>Bacillati</taxon>
        <taxon>Actinomycetota</taxon>
        <taxon>Actinomycetes</taxon>
        <taxon>Micrococcales</taxon>
        <taxon>Brevibacteriaceae</taxon>
        <taxon>Brevibacterium</taxon>
    </lineage>
</organism>
<dbReference type="GeneID" id="99774571"/>
<dbReference type="STRING" id="33889.AVW13_16210"/>
<dbReference type="AlphaFoldDB" id="A0A161RS74"/>
<feature type="compositionally biased region" description="Low complexity" evidence="1">
    <location>
        <begin position="1"/>
        <end position="17"/>
    </location>
</feature>
<evidence type="ECO:0000256" key="1">
    <source>
        <dbReference type="SAM" id="MobiDB-lite"/>
    </source>
</evidence>
<reference evidence="2" key="2">
    <citation type="submission" date="2016-01" db="EMBL/GenBank/DDBJ databases">
        <authorList>
            <person name="Hong K.W."/>
        </authorList>
    </citation>
    <scope>NUCLEOTIDE SEQUENCE</scope>
    <source>
        <strain evidence="2">M40</strain>
    </source>
</reference>